<dbReference type="Pfam" id="PF09842">
    <property type="entry name" value="DUF2069"/>
    <property type="match status" value="1"/>
</dbReference>
<protein>
    <submittedName>
        <fullName evidence="2">DUF2069 domain-containing protein</fullName>
    </submittedName>
</protein>
<comment type="caution">
    <text evidence="2">The sequence shown here is derived from an EMBL/GenBank/DDBJ whole genome shotgun (WGS) entry which is preliminary data.</text>
</comment>
<sequence>MARSAAIALFFLLCLLQPVWYLWLAPPASLPAWLALSLALIPLAPVMVLLALGRPSALFWAGVVSLLYFCHGVMEGWTVPATRGLGLFEASIAFALVCAVGADGLHRRRAARAAAGAPPPRS</sequence>
<evidence type="ECO:0000313" key="3">
    <source>
        <dbReference type="Proteomes" id="UP001431449"/>
    </source>
</evidence>
<accession>A0ABT0GJW3</accession>
<dbReference type="EMBL" id="JALNMH010000009">
    <property type="protein sequence ID" value="MCK7594327.1"/>
    <property type="molecule type" value="Genomic_DNA"/>
</dbReference>
<evidence type="ECO:0000256" key="1">
    <source>
        <dbReference type="SAM" id="Phobius"/>
    </source>
</evidence>
<name>A0ABT0GJW3_9GAMM</name>
<feature type="transmembrane region" description="Helical" evidence="1">
    <location>
        <begin position="86"/>
        <end position="105"/>
    </location>
</feature>
<organism evidence="2 3">
    <name type="scientific">Pseudomarimonas salicorniae</name>
    <dbReference type="NCBI Taxonomy" id="2933270"/>
    <lineage>
        <taxon>Bacteria</taxon>
        <taxon>Pseudomonadati</taxon>
        <taxon>Pseudomonadota</taxon>
        <taxon>Gammaproteobacteria</taxon>
        <taxon>Lysobacterales</taxon>
        <taxon>Lysobacteraceae</taxon>
        <taxon>Pseudomarimonas</taxon>
    </lineage>
</organism>
<dbReference type="Proteomes" id="UP001431449">
    <property type="component" value="Unassembled WGS sequence"/>
</dbReference>
<evidence type="ECO:0000313" key="2">
    <source>
        <dbReference type="EMBL" id="MCK7594327.1"/>
    </source>
</evidence>
<keyword evidence="1" id="KW-0812">Transmembrane</keyword>
<feature type="transmembrane region" description="Helical" evidence="1">
    <location>
        <begin position="57"/>
        <end position="74"/>
    </location>
</feature>
<keyword evidence="1" id="KW-1133">Transmembrane helix</keyword>
<proteinExistence type="predicted"/>
<gene>
    <name evidence="2" type="ORF">M0G41_11685</name>
</gene>
<reference evidence="2" key="1">
    <citation type="submission" date="2022-04" db="EMBL/GenBank/DDBJ databases">
        <title>Lysobacter sp. CAU 1642 isolated from sea sand.</title>
        <authorList>
            <person name="Kim W."/>
        </authorList>
    </citation>
    <scope>NUCLEOTIDE SEQUENCE</scope>
    <source>
        <strain evidence="2">CAU 1642</strain>
    </source>
</reference>
<keyword evidence="3" id="KW-1185">Reference proteome</keyword>
<keyword evidence="1" id="KW-0472">Membrane</keyword>
<dbReference type="InterPro" id="IPR018643">
    <property type="entry name" value="DUF2069_membrane"/>
</dbReference>
<dbReference type="RefSeq" id="WP_248209378.1">
    <property type="nucleotide sequence ID" value="NZ_JALNMH010000009.1"/>
</dbReference>
<feature type="transmembrane region" description="Helical" evidence="1">
    <location>
        <begin position="34"/>
        <end position="52"/>
    </location>
</feature>